<accession>A0A5C7FHZ8</accession>
<dbReference type="GO" id="GO:0050118">
    <property type="term" value="F:N-acetyldiaminopimelate deacetylase activity"/>
    <property type="evidence" value="ECO:0007669"/>
    <property type="project" value="UniProtKB-ARBA"/>
</dbReference>
<keyword evidence="1" id="KW-0378">Hydrolase</keyword>
<dbReference type="SUPFAM" id="SSF55031">
    <property type="entry name" value="Bacterial exopeptidase dimerisation domain"/>
    <property type="match status" value="1"/>
</dbReference>
<feature type="binding site" evidence="2">
    <location>
        <position position="102"/>
    </location>
    <ligand>
        <name>Mn(2+)</name>
        <dbReference type="ChEBI" id="CHEBI:29035"/>
        <label>2</label>
    </ligand>
</feature>
<protein>
    <submittedName>
        <fullName evidence="4">M20 family metallopeptidase</fullName>
    </submittedName>
</protein>
<dbReference type="Pfam" id="PF01546">
    <property type="entry name" value="Peptidase_M20"/>
    <property type="match status" value="1"/>
</dbReference>
<dbReference type="GO" id="GO:0046872">
    <property type="term" value="F:metal ion binding"/>
    <property type="evidence" value="ECO:0007669"/>
    <property type="project" value="UniProtKB-KW"/>
</dbReference>
<dbReference type="PIRSF" id="PIRSF005962">
    <property type="entry name" value="Pept_M20D_amidohydro"/>
    <property type="match status" value="1"/>
</dbReference>
<evidence type="ECO:0000313" key="4">
    <source>
        <dbReference type="EMBL" id="WWD79106.1"/>
    </source>
</evidence>
<proteinExistence type="predicted"/>
<evidence type="ECO:0000313" key="5">
    <source>
        <dbReference type="Proteomes" id="UP000321816"/>
    </source>
</evidence>
<sequence>MFIGHGKDVEDEVRTIRRELHENPELSNEEGRTSELIQKILKEEGIDYRTGYAVNGVLGIIEGEKPGRTIALRADIDALPIVEQNDHAFVSKKEGVMHACGHDAHTAMLLGAAKLLNREKKELHGTILLVFQPAEENAPEGGSDRMLEEGIFSEWVPDEIYAQHVWPDLPVGTFGVREGAMMGNSDRFTIRIKGSSGHASMPHQTTDAIVIAAQTINAVQTLVSRSTDPLSSAVVTMGKIEGGSRYNVIAEEVVLDGTVRTYENDVKEMIKKKLNHIVVQTAEMLGGSAELDYLDGYPATVNETECARFMKEVIRGAYGEEAQPEVAPSMGGEDFGRFLQQYKGVYYWLGTAIPSREVQKPLHDPKFDIDERALAYGTEMLAELAYQAAKRGESD</sequence>
<keyword evidence="2" id="KW-0464">Manganese</keyword>
<feature type="binding site" evidence="2">
    <location>
        <position position="164"/>
    </location>
    <ligand>
        <name>Mn(2+)</name>
        <dbReference type="ChEBI" id="CHEBI:29035"/>
        <label>2</label>
    </ligand>
</feature>
<keyword evidence="2" id="KW-0479">Metal-binding</keyword>
<dbReference type="AlphaFoldDB" id="A0A5C7FHZ8"/>
<dbReference type="Pfam" id="PF07687">
    <property type="entry name" value="M20_dimer"/>
    <property type="match status" value="1"/>
</dbReference>
<dbReference type="KEGG" id="ahal:FTX54_011830"/>
<dbReference type="InterPro" id="IPR011650">
    <property type="entry name" value="Peptidase_M20_dimer"/>
</dbReference>
<keyword evidence="5" id="KW-1185">Reference proteome</keyword>
<evidence type="ECO:0000259" key="3">
    <source>
        <dbReference type="Pfam" id="PF07687"/>
    </source>
</evidence>
<dbReference type="InterPro" id="IPR036264">
    <property type="entry name" value="Bact_exopeptidase_dim_dom"/>
</dbReference>
<organism evidence="4 5">
    <name type="scientific">Alkalicoccus halolimnae</name>
    <dbReference type="NCBI Taxonomy" id="1667239"/>
    <lineage>
        <taxon>Bacteria</taxon>
        <taxon>Bacillati</taxon>
        <taxon>Bacillota</taxon>
        <taxon>Bacilli</taxon>
        <taxon>Bacillales</taxon>
        <taxon>Bacillaceae</taxon>
        <taxon>Alkalicoccus</taxon>
    </lineage>
</organism>
<feature type="binding site" evidence="2">
    <location>
        <position position="100"/>
    </location>
    <ligand>
        <name>Mn(2+)</name>
        <dbReference type="ChEBI" id="CHEBI:29035"/>
        <label>2</label>
    </ligand>
</feature>
<dbReference type="RefSeq" id="WP_147803584.1">
    <property type="nucleotide sequence ID" value="NZ_CP144914.1"/>
</dbReference>
<dbReference type="PANTHER" id="PTHR11014:SF63">
    <property type="entry name" value="METALLOPEPTIDASE, PUTATIVE (AFU_ORTHOLOGUE AFUA_6G09600)-RELATED"/>
    <property type="match status" value="1"/>
</dbReference>
<dbReference type="FunFam" id="3.30.70.360:FF:000001">
    <property type="entry name" value="N-acetyldiaminopimelate deacetylase"/>
    <property type="match status" value="1"/>
</dbReference>
<dbReference type="GO" id="GO:0019877">
    <property type="term" value="P:diaminopimelate biosynthetic process"/>
    <property type="evidence" value="ECO:0007669"/>
    <property type="project" value="UniProtKB-ARBA"/>
</dbReference>
<dbReference type="Gene3D" id="3.40.630.10">
    <property type="entry name" value="Zn peptidases"/>
    <property type="match status" value="1"/>
</dbReference>
<dbReference type="OrthoDB" id="9776731at2"/>
<dbReference type="Gene3D" id="3.30.70.360">
    <property type="match status" value="1"/>
</dbReference>
<feature type="binding site" evidence="2">
    <location>
        <position position="136"/>
    </location>
    <ligand>
        <name>Mn(2+)</name>
        <dbReference type="ChEBI" id="CHEBI:29035"/>
        <label>2</label>
    </ligand>
</feature>
<feature type="domain" description="Peptidase M20 dimerisation" evidence="3">
    <location>
        <begin position="185"/>
        <end position="280"/>
    </location>
</feature>
<dbReference type="EMBL" id="CP144914">
    <property type="protein sequence ID" value="WWD79106.1"/>
    <property type="molecule type" value="Genomic_DNA"/>
</dbReference>
<dbReference type="InterPro" id="IPR017439">
    <property type="entry name" value="Amidohydrolase"/>
</dbReference>
<reference evidence="4 5" key="1">
    <citation type="submission" date="2024-01" db="EMBL/GenBank/DDBJ databases">
        <title>Complete Genome Sequence of Alkalicoccus halolimnae BZ-SZ-XJ29T, a Moderately Halophilic Bacterium Isolated from a Salt Lake.</title>
        <authorList>
            <person name="Zhao B."/>
        </authorList>
    </citation>
    <scope>NUCLEOTIDE SEQUENCE [LARGE SCALE GENOMIC DNA]</scope>
    <source>
        <strain evidence="4 5">BZ-SZ-XJ29</strain>
    </source>
</reference>
<evidence type="ECO:0000256" key="2">
    <source>
        <dbReference type="PIRSR" id="PIRSR005962-1"/>
    </source>
</evidence>
<dbReference type="SUPFAM" id="SSF53187">
    <property type="entry name" value="Zn-dependent exopeptidases"/>
    <property type="match status" value="1"/>
</dbReference>
<name>A0A5C7FHZ8_9BACI</name>
<dbReference type="NCBIfam" id="TIGR01891">
    <property type="entry name" value="amidohydrolases"/>
    <property type="match status" value="1"/>
</dbReference>
<feature type="binding site" evidence="2">
    <location>
        <position position="363"/>
    </location>
    <ligand>
        <name>Mn(2+)</name>
        <dbReference type="ChEBI" id="CHEBI:29035"/>
        <label>2</label>
    </ligand>
</feature>
<comment type="cofactor">
    <cofactor evidence="2">
        <name>Mn(2+)</name>
        <dbReference type="ChEBI" id="CHEBI:29035"/>
    </cofactor>
    <text evidence="2">The Mn(2+) ion enhances activity.</text>
</comment>
<dbReference type="Proteomes" id="UP000321816">
    <property type="component" value="Chromosome"/>
</dbReference>
<dbReference type="CDD" id="cd03886">
    <property type="entry name" value="M20_Acy1"/>
    <property type="match status" value="1"/>
</dbReference>
<dbReference type="InterPro" id="IPR002933">
    <property type="entry name" value="Peptidase_M20"/>
</dbReference>
<dbReference type="PANTHER" id="PTHR11014">
    <property type="entry name" value="PEPTIDASE M20 FAMILY MEMBER"/>
    <property type="match status" value="1"/>
</dbReference>
<evidence type="ECO:0000256" key="1">
    <source>
        <dbReference type="ARBA" id="ARBA00022801"/>
    </source>
</evidence>
<gene>
    <name evidence="4" type="ORF">FTX54_011830</name>
</gene>